<evidence type="ECO:0008006" key="3">
    <source>
        <dbReference type="Google" id="ProtNLM"/>
    </source>
</evidence>
<protein>
    <recommendedName>
        <fullName evidence="3">Alpha/beta hydrolase</fullName>
    </recommendedName>
</protein>
<accession>A0A315ECT6</accession>
<dbReference type="EMBL" id="NESN01000001">
    <property type="protein sequence ID" value="PUE55796.1"/>
    <property type="molecule type" value="Genomic_DNA"/>
</dbReference>
<keyword evidence="2" id="KW-1185">Reference proteome</keyword>
<proteinExistence type="predicted"/>
<evidence type="ECO:0000313" key="2">
    <source>
        <dbReference type="Proteomes" id="UP000250790"/>
    </source>
</evidence>
<dbReference type="SUPFAM" id="SSF53474">
    <property type="entry name" value="alpha/beta-Hydrolases"/>
    <property type="match status" value="1"/>
</dbReference>
<dbReference type="AlphaFoldDB" id="A0A315ECT6"/>
<dbReference type="Gene3D" id="3.40.50.1820">
    <property type="entry name" value="alpha/beta hydrolase"/>
    <property type="match status" value="1"/>
</dbReference>
<dbReference type="OrthoDB" id="8894546at2"/>
<reference evidence="1 2" key="1">
    <citation type="submission" date="2017-04" db="EMBL/GenBank/DDBJ databases">
        <title>Unexpected and diverse lifestyles within the genus Limnohabitans.</title>
        <authorList>
            <person name="Kasalicky V."/>
            <person name="Mehrshad M."/>
            <person name="Andrei S.-A."/>
            <person name="Salcher M."/>
            <person name="Kratochvilova H."/>
            <person name="Simek K."/>
            <person name="Ghai R."/>
        </authorList>
    </citation>
    <scope>NUCLEOTIDE SEQUENCE [LARGE SCALE GENOMIC DNA]</scope>
    <source>
        <strain evidence="1 2">II-B4</strain>
    </source>
</reference>
<organism evidence="1 2">
    <name type="scientific">Limnohabitans parvus II-B4</name>
    <dbReference type="NCBI Taxonomy" id="1293052"/>
    <lineage>
        <taxon>Bacteria</taxon>
        <taxon>Pseudomonadati</taxon>
        <taxon>Pseudomonadota</taxon>
        <taxon>Betaproteobacteria</taxon>
        <taxon>Burkholderiales</taxon>
        <taxon>Comamonadaceae</taxon>
        <taxon>Limnohabitans</taxon>
    </lineage>
</organism>
<comment type="caution">
    <text evidence="1">The sequence shown here is derived from an EMBL/GenBank/DDBJ whole genome shotgun (WGS) entry which is preliminary data.</text>
</comment>
<dbReference type="InterPro" id="IPR029058">
    <property type="entry name" value="AB_hydrolase_fold"/>
</dbReference>
<name>A0A315ECT6_9BURK</name>
<sequence length="182" mass="20004">MAQTVYYLTGMGGRLHTGLGHALTERGCSVLGRELFGDFKKLGFQQQVDAVASDLERELWHEDARVIANSFGAYLFLHAQAQLPPYVGRVILLSPIVGEFGNEETQMNFIPPRADKLLELARAGSFPVPKQCQVHVGSEDWQSNPANVTTFGELLGIDVTIVPNAGHMLPKEYVGALLGRWL</sequence>
<gene>
    <name evidence="1" type="ORF">B9Z37_04465</name>
</gene>
<evidence type="ECO:0000313" key="1">
    <source>
        <dbReference type="EMBL" id="PUE55796.1"/>
    </source>
</evidence>
<dbReference type="Proteomes" id="UP000250790">
    <property type="component" value="Unassembled WGS sequence"/>
</dbReference>